<sequence length="134" mass="16289">MFDHLFRTLFRMIDRSMEEAMHEMEREIARLCEEMEKELERLEREGRTNRNVQEIKLPGGGWIRVETFQFELPVDTGGRIQELPLEKERDKRKEEHEPEPRKEIPSETFERIVDIGGVPLRLERRGRSWREENR</sequence>
<evidence type="ECO:0000313" key="4">
    <source>
        <dbReference type="Proteomes" id="UP000619545"/>
    </source>
</evidence>
<protein>
    <submittedName>
        <fullName evidence="3">Uncharacterized protein</fullName>
    </submittedName>
</protein>
<feature type="compositionally biased region" description="Basic and acidic residues" evidence="2">
    <location>
        <begin position="84"/>
        <end position="109"/>
    </location>
</feature>
<evidence type="ECO:0000256" key="1">
    <source>
        <dbReference type="SAM" id="Coils"/>
    </source>
</evidence>
<feature type="coiled-coil region" evidence="1">
    <location>
        <begin position="14"/>
        <end position="52"/>
    </location>
</feature>
<gene>
    <name evidence="3" type="ORF">HA336_06725</name>
</gene>
<keyword evidence="1" id="KW-0175">Coiled coil</keyword>
<accession>A0A832T2I1</accession>
<dbReference type="GeneID" id="41583479"/>
<name>A0A832T2I1_9EURY</name>
<dbReference type="EMBL" id="DUJS01000004">
    <property type="protein sequence ID" value="HII70905.1"/>
    <property type="molecule type" value="Genomic_DNA"/>
</dbReference>
<dbReference type="Proteomes" id="UP000619545">
    <property type="component" value="Unassembled WGS sequence"/>
</dbReference>
<evidence type="ECO:0000256" key="2">
    <source>
        <dbReference type="SAM" id="MobiDB-lite"/>
    </source>
</evidence>
<evidence type="ECO:0000313" key="3">
    <source>
        <dbReference type="EMBL" id="HII70905.1"/>
    </source>
</evidence>
<proteinExistence type="predicted"/>
<feature type="region of interest" description="Disordered" evidence="2">
    <location>
        <begin position="79"/>
        <end position="109"/>
    </location>
</feature>
<reference evidence="3" key="1">
    <citation type="journal article" date="2020" name="bioRxiv">
        <title>A rank-normalized archaeal taxonomy based on genome phylogeny resolves widespread incomplete and uneven classifications.</title>
        <authorList>
            <person name="Rinke C."/>
            <person name="Chuvochina M."/>
            <person name="Mussig A.J."/>
            <person name="Chaumeil P.-A."/>
            <person name="Waite D.W."/>
            <person name="Whitman W.B."/>
            <person name="Parks D.H."/>
            <person name="Hugenholtz P."/>
        </authorList>
    </citation>
    <scope>NUCLEOTIDE SEQUENCE</scope>
    <source>
        <strain evidence="3">UBA8853</strain>
    </source>
</reference>
<dbReference type="RefSeq" id="WP_148679873.1">
    <property type="nucleotide sequence ID" value="NZ_DUJS01000004.1"/>
</dbReference>
<comment type="caution">
    <text evidence="3">The sequence shown here is derived from an EMBL/GenBank/DDBJ whole genome shotgun (WGS) entry which is preliminary data.</text>
</comment>
<dbReference type="AlphaFoldDB" id="A0A832T2I1"/>
<organism evidence="3 4">
    <name type="scientific">Methanopyrus kandleri</name>
    <dbReference type="NCBI Taxonomy" id="2320"/>
    <lineage>
        <taxon>Archaea</taxon>
        <taxon>Methanobacteriati</taxon>
        <taxon>Methanobacteriota</taxon>
        <taxon>Methanomada group</taxon>
        <taxon>Methanopyri</taxon>
        <taxon>Methanopyrales</taxon>
        <taxon>Methanopyraceae</taxon>
        <taxon>Methanopyrus</taxon>
    </lineage>
</organism>